<dbReference type="CDD" id="cd06127">
    <property type="entry name" value="DEDDh"/>
    <property type="match status" value="1"/>
</dbReference>
<dbReference type="GO" id="GO:0003887">
    <property type="term" value="F:DNA-directed DNA polymerase activity"/>
    <property type="evidence" value="ECO:0007669"/>
    <property type="project" value="InterPro"/>
</dbReference>
<dbReference type="SMART" id="SM00479">
    <property type="entry name" value="EXOIII"/>
    <property type="match status" value="1"/>
</dbReference>
<dbReference type="GO" id="GO:0045004">
    <property type="term" value="P:DNA replication proofreading"/>
    <property type="evidence" value="ECO:0007669"/>
    <property type="project" value="TreeGrafter"/>
</dbReference>
<proteinExistence type="predicted"/>
<geneLocation type="plasmid" evidence="3">
    <name>megaplasmid pMP7017</name>
</geneLocation>
<gene>
    <name evidence="3" type="ORF">B7017_p0108</name>
</gene>
<dbReference type="NCBIfam" id="TIGR00573">
    <property type="entry name" value="dnaq"/>
    <property type="match status" value="1"/>
</dbReference>
<dbReference type="AlphaFoldDB" id="A0A0A0V1C4"/>
<evidence type="ECO:0000256" key="1">
    <source>
        <dbReference type="ARBA" id="ARBA00022839"/>
    </source>
</evidence>
<dbReference type="InterPro" id="IPR012337">
    <property type="entry name" value="RNaseH-like_sf"/>
</dbReference>
<name>A0A0A0V1C4_BIFBR</name>
<keyword evidence="1 3" id="KW-0378">Hydrolase</keyword>
<keyword evidence="1 3" id="KW-0269">Exonuclease</keyword>
<dbReference type="Gene3D" id="3.30.420.10">
    <property type="entry name" value="Ribonuclease H-like superfamily/Ribonuclease H"/>
    <property type="match status" value="1"/>
</dbReference>
<dbReference type="SUPFAM" id="SSF53098">
    <property type="entry name" value="Ribonuclease H-like"/>
    <property type="match status" value="1"/>
</dbReference>
<evidence type="ECO:0000259" key="2">
    <source>
        <dbReference type="SMART" id="SM00479"/>
    </source>
</evidence>
<sequence length="198" mass="22703">MSYWDQYRSNDPRRIPPLEAPLLDYVVLDTETTGLDPDKGAKLIEIGAVKVKDGRIADTFSQLVNPQMIVPPHITQLTGITTYDVSGKPPVGQAMKAFEHWLGFGTPVLAHNATFDLKFLDRATVETWPNRPLFDHPFLDTLEMSRDIHPELRHHRVADLIKRYHVGEVEQHRALSDAQQEQELYQIMCKEYFLGKRA</sequence>
<feature type="domain" description="Exonuclease" evidence="2">
    <location>
        <begin position="24"/>
        <end position="194"/>
    </location>
</feature>
<dbReference type="InterPro" id="IPR013520">
    <property type="entry name" value="Ribonucl_H"/>
</dbReference>
<dbReference type="InterPro" id="IPR036397">
    <property type="entry name" value="RNaseH_sf"/>
</dbReference>
<dbReference type="FunFam" id="3.30.420.10:FF:000045">
    <property type="entry name" value="3'-5' exonuclease DinG"/>
    <property type="match status" value="1"/>
</dbReference>
<dbReference type="GO" id="GO:0003677">
    <property type="term" value="F:DNA binding"/>
    <property type="evidence" value="ECO:0007669"/>
    <property type="project" value="InterPro"/>
</dbReference>
<dbReference type="Pfam" id="PF00929">
    <property type="entry name" value="RNase_T"/>
    <property type="match status" value="1"/>
</dbReference>
<evidence type="ECO:0000313" key="3">
    <source>
        <dbReference type="EMBL" id="AIW55162.1"/>
    </source>
</evidence>
<dbReference type="EMBL" id="KM406416">
    <property type="protein sequence ID" value="AIW55162.1"/>
    <property type="molecule type" value="Genomic_DNA"/>
</dbReference>
<keyword evidence="1 3" id="KW-0540">Nuclease</keyword>
<dbReference type="GO" id="GO:0005829">
    <property type="term" value="C:cytosol"/>
    <property type="evidence" value="ECO:0007669"/>
    <property type="project" value="TreeGrafter"/>
</dbReference>
<dbReference type="GO" id="GO:0008408">
    <property type="term" value="F:3'-5' exonuclease activity"/>
    <property type="evidence" value="ECO:0007669"/>
    <property type="project" value="TreeGrafter"/>
</dbReference>
<keyword evidence="3" id="KW-0614">Plasmid</keyword>
<accession>A0A0A0V1C4</accession>
<reference evidence="3" key="1">
    <citation type="journal article" date="2015" name="Appl. Environ. Microbiol.">
        <title>Discovery of a conjugative megaplasmid in Bifidobacterium breve.</title>
        <authorList>
            <person name="Bottacini F."/>
            <person name="O'Connell Motherway M."/>
            <person name="Casey E."/>
            <person name="McDonnell B."/>
            <person name="Mahony J."/>
            <person name="Ventura M."/>
            <person name="van Sinderen D."/>
        </authorList>
    </citation>
    <scope>NUCLEOTIDE SEQUENCE</scope>
    <source>
        <strain evidence="3">JCM 7017</strain>
        <plasmid evidence="3">megaplasmid pMP7017</plasmid>
    </source>
</reference>
<dbReference type="InterPro" id="IPR006054">
    <property type="entry name" value="DnaQ"/>
</dbReference>
<protein>
    <submittedName>
        <fullName evidence="3">DNA polymerase III alpha subunit, exonuclease</fullName>
    </submittedName>
</protein>
<dbReference type="RefSeq" id="WP_052791224.1">
    <property type="nucleotide sequence ID" value="NZ_JAWWYB010000005.1"/>
</dbReference>
<dbReference type="PANTHER" id="PTHR30231">
    <property type="entry name" value="DNA POLYMERASE III SUBUNIT EPSILON"/>
    <property type="match status" value="1"/>
</dbReference>
<organism evidence="3">
    <name type="scientific">Bifidobacterium breve</name>
    <dbReference type="NCBI Taxonomy" id="1685"/>
    <lineage>
        <taxon>Bacteria</taxon>
        <taxon>Bacillati</taxon>
        <taxon>Actinomycetota</taxon>
        <taxon>Actinomycetes</taxon>
        <taxon>Bifidobacteriales</taxon>
        <taxon>Bifidobacteriaceae</taxon>
        <taxon>Bifidobacterium</taxon>
    </lineage>
</organism>
<dbReference type="PANTHER" id="PTHR30231:SF37">
    <property type="entry name" value="EXODEOXYRIBONUCLEASE 10"/>
    <property type="match status" value="1"/>
</dbReference>